<dbReference type="Proteomes" id="UP000807353">
    <property type="component" value="Unassembled WGS sequence"/>
</dbReference>
<gene>
    <name evidence="1" type="ORF">BDZ94DRAFT_1277279</name>
</gene>
<organism evidence="1 2">
    <name type="scientific">Collybia nuda</name>
    <dbReference type="NCBI Taxonomy" id="64659"/>
    <lineage>
        <taxon>Eukaryota</taxon>
        <taxon>Fungi</taxon>
        <taxon>Dikarya</taxon>
        <taxon>Basidiomycota</taxon>
        <taxon>Agaricomycotina</taxon>
        <taxon>Agaricomycetes</taxon>
        <taxon>Agaricomycetidae</taxon>
        <taxon>Agaricales</taxon>
        <taxon>Tricholomatineae</taxon>
        <taxon>Clitocybaceae</taxon>
        <taxon>Collybia</taxon>
    </lineage>
</organism>
<dbReference type="EMBL" id="MU150521">
    <property type="protein sequence ID" value="KAF9455787.1"/>
    <property type="molecule type" value="Genomic_DNA"/>
</dbReference>
<name>A0A9P5XSK8_9AGAR</name>
<dbReference type="AlphaFoldDB" id="A0A9P5XSK8"/>
<evidence type="ECO:0000313" key="1">
    <source>
        <dbReference type="EMBL" id="KAF9455787.1"/>
    </source>
</evidence>
<accession>A0A9P5XSK8</accession>
<evidence type="ECO:0000313" key="2">
    <source>
        <dbReference type="Proteomes" id="UP000807353"/>
    </source>
</evidence>
<reference evidence="1" key="1">
    <citation type="submission" date="2020-11" db="EMBL/GenBank/DDBJ databases">
        <authorList>
            <consortium name="DOE Joint Genome Institute"/>
            <person name="Ahrendt S."/>
            <person name="Riley R."/>
            <person name="Andreopoulos W."/>
            <person name="Labutti K."/>
            <person name="Pangilinan J."/>
            <person name="Ruiz-Duenas F.J."/>
            <person name="Barrasa J.M."/>
            <person name="Sanchez-Garcia M."/>
            <person name="Camarero S."/>
            <person name="Miyauchi S."/>
            <person name="Serrano A."/>
            <person name="Linde D."/>
            <person name="Babiker R."/>
            <person name="Drula E."/>
            <person name="Ayuso-Fernandez I."/>
            <person name="Pacheco R."/>
            <person name="Padilla G."/>
            <person name="Ferreira P."/>
            <person name="Barriuso J."/>
            <person name="Kellner H."/>
            <person name="Castanera R."/>
            <person name="Alfaro M."/>
            <person name="Ramirez L."/>
            <person name="Pisabarro A.G."/>
            <person name="Kuo A."/>
            <person name="Tritt A."/>
            <person name="Lipzen A."/>
            <person name="He G."/>
            <person name="Yan M."/>
            <person name="Ng V."/>
            <person name="Cullen D."/>
            <person name="Martin F."/>
            <person name="Rosso M.-N."/>
            <person name="Henrissat B."/>
            <person name="Hibbett D."/>
            <person name="Martinez A.T."/>
            <person name="Grigoriev I.V."/>
        </authorList>
    </citation>
    <scope>NUCLEOTIDE SEQUENCE</scope>
    <source>
        <strain evidence="1">CBS 247.69</strain>
    </source>
</reference>
<keyword evidence="2" id="KW-1185">Reference proteome</keyword>
<protein>
    <submittedName>
        <fullName evidence="1">Uncharacterized protein</fullName>
    </submittedName>
</protein>
<sequence>MKEIVQSNWEFYGFKICRLLQYQRNIFERPVIQRTCQDYDCHISLCFEVFYLLVHYFSYKFYLISLYILQDDTLWG</sequence>
<comment type="caution">
    <text evidence="1">The sequence shown here is derived from an EMBL/GenBank/DDBJ whole genome shotgun (WGS) entry which is preliminary data.</text>
</comment>
<proteinExistence type="predicted"/>